<feature type="domain" description="UV-stimulated scaffold protein A C-terminal" evidence="12">
    <location>
        <begin position="674"/>
        <end position="775"/>
    </location>
</feature>
<accession>F4Q7S5</accession>
<dbReference type="Proteomes" id="UP000007797">
    <property type="component" value="Unassembled WGS sequence"/>
</dbReference>
<keyword evidence="8" id="KW-0175">Coiled coil</keyword>
<feature type="compositionally biased region" description="Acidic residues" evidence="10">
    <location>
        <begin position="435"/>
        <end position="449"/>
    </location>
</feature>
<keyword evidence="5" id="KW-0227">DNA damage</keyword>
<dbReference type="Pfam" id="PF20867">
    <property type="entry name" value="UVSSA_N"/>
    <property type="match status" value="1"/>
</dbReference>
<keyword evidence="3" id="KW-0158">Chromosome</keyword>
<dbReference type="RefSeq" id="XP_004352150.1">
    <property type="nucleotide sequence ID" value="XM_004352098.1"/>
</dbReference>
<dbReference type="Pfam" id="PF09740">
    <property type="entry name" value="DUF2043"/>
    <property type="match status" value="1"/>
</dbReference>
<name>F4Q7S5_CACFS</name>
<dbReference type="STRING" id="1054147.F4Q7S5"/>
<evidence type="ECO:0000259" key="12">
    <source>
        <dbReference type="Pfam" id="PF09740"/>
    </source>
</evidence>
<evidence type="ECO:0000313" key="13">
    <source>
        <dbReference type="EMBL" id="EGG15825.1"/>
    </source>
</evidence>
<evidence type="ECO:0000256" key="9">
    <source>
        <dbReference type="ARBA" id="ARBA00023204"/>
    </source>
</evidence>
<dbReference type="GeneID" id="14867992"/>
<evidence type="ECO:0000256" key="1">
    <source>
        <dbReference type="ARBA" id="ARBA00004286"/>
    </source>
</evidence>
<dbReference type="InterPro" id="IPR018610">
    <property type="entry name" value="UVSSA"/>
</dbReference>
<evidence type="ECO:0000256" key="6">
    <source>
        <dbReference type="ARBA" id="ARBA00022771"/>
    </source>
</evidence>
<dbReference type="KEGG" id="dfa:DFA_09494"/>
<comment type="similarity">
    <text evidence="2">Belongs to the UVSSA family.</text>
</comment>
<feature type="region of interest" description="Disordered" evidence="10">
    <location>
        <begin position="575"/>
        <end position="594"/>
    </location>
</feature>
<evidence type="ECO:0000313" key="14">
    <source>
        <dbReference type="Proteomes" id="UP000007797"/>
    </source>
</evidence>
<proteinExistence type="inferred from homology"/>
<keyword evidence="14" id="KW-1185">Reference proteome</keyword>
<keyword evidence="6" id="KW-0863">Zinc-finger</keyword>
<organism evidence="13 14">
    <name type="scientific">Cavenderia fasciculata</name>
    <name type="common">Slime mold</name>
    <name type="synonym">Dictyostelium fasciculatum</name>
    <dbReference type="NCBI Taxonomy" id="261658"/>
    <lineage>
        <taxon>Eukaryota</taxon>
        <taxon>Amoebozoa</taxon>
        <taxon>Evosea</taxon>
        <taxon>Eumycetozoa</taxon>
        <taxon>Dictyostelia</taxon>
        <taxon>Acytosteliales</taxon>
        <taxon>Cavenderiaceae</taxon>
        <taxon>Cavenderia</taxon>
    </lineage>
</organism>
<dbReference type="GO" id="GO:0008270">
    <property type="term" value="F:zinc ion binding"/>
    <property type="evidence" value="ECO:0007669"/>
    <property type="project" value="UniProtKB-KW"/>
</dbReference>
<keyword evidence="4" id="KW-0479">Metal-binding</keyword>
<dbReference type="OMA" id="EEHAEMR"/>
<feature type="region of interest" description="Disordered" evidence="10">
    <location>
        <begin position="435"/>
        <end position="472"/>
    </location>
</feature>
<dbReference type="GO" id="GO:0006283">
    <property type="term" value="P:transcription-coupled nucleotide-excision repair"/>
    <property type="evidence" value="ECO:0007669"/>
    <property type="project" value="TreeGrafter"/>
</dbReference>
<dbReference type="GO" id="GO:0000993">
    <property type="term" value="F:RNA polymerase II complex binding"/>
    <property type="evidence" value="ECO:0007669"/>
    <property type="project" value="TreeGrafter"/>
</dbReference>
<dbReference type="GO" id="GO:0009411">
    <property type="term" value="P:response to UV"/>
    <property type="evidence" value="ECO:0007669"/>
    <property type="project" value="InterPro"/>
</dbReference>
<dbReference type="InterPro" id="IPR049431">
    <property type="entry name" value="UVSSA_C"/>
</dbReference>
<evidence type="ECO:0000256" key="3">
    <source>
        <dbReference type="ARBA" id="ARBA00022454"/>
    </source>
</evidence>
<evidence type="ECO:0000256" key="2">
    <source>
        <dbReference type="ARBA" id="ARBA00009240"/>
    </source>
</evidence>
<gene>
    <name evidence="13" type="ORF">DFA_09494</name>
</gene>
<keyword evidence="11" id="KW-0732">Signal</keyword>
<evidence type="ECO:0000256" key="8">
    <source>
        <dbReference type="ARBA" id="ARBA00023054"/>
    </source>
</evidence>
<comment type="subcellular location">
    <subcellularLocation>
        <location evidence="1">Chromosome</location>
    </subcellularLocation>
</comment>
<feature type="chain" id="PRO_5003316185" evidence="11">
    <location>
        <begin position="23"/>
        <end position="835"/>
    </location>
</feature>
<feature type="signal peptide" evidence="11">
    <location>
        <begin position="1"/>
        <end position="22"/>
    </location>
</feature>
<evidence type="ECO:0000256" key="4">
    <source>
        <dbReference type="ARBA" id="ARBA00022723"/>
    </source>
</evidence>
<evidence type="ECO:0000256" key="5">
    <source>
        <dbReference type="ARBA" id="ARBA00022763"/>
    </source>
</evidence>
<reference evidence="14" key="1">
    <citation type="journal article" date="2011" name="Genome Res.">
        <title>Phylogeny-wide analysis of social amoeba genomes highlights ancient origins for complex intercellular communication.</title>
        <authorList>
            <person name="Heidel A.J."/>
            <person name="Lawal H.M."/>
            <person name="Felder M."/>
            <person name="Schilde C."/>
            <person name="Helps N.R."/>
            <person name="Tunggal B."/>
            <person name="Rivero F."/>
            <person name="John U."/>
            <person name="Schleicher M."/>
            <person name="Eichinger L."/>
            <person name="Platzer M."/>
            <person name="Noegel A.A."/>
            <person name="Schaap P."/>
            <person name="Gloeckner G."/>
        </authorList>
    </citation>
    <scope>NUCLEOTIDE SEQUENCE [LARGE SCALE GENOMIC DNA]</scope>
    <source>
        <strain evidence="14">SH3</strain>
    </source>
</reference>
<keyword evidence="7" id="KW-0862">Zinc</keyword>
<evidence type="ECO:0000256" key="7">
    <source>
        <dbReference type="ARBA" id="ARBA00022833"/>
    </source>
</evidence>
<dbReference type="AlphaFoldDB" id="F4Q7S5"/>
<evidence type="ECO:0000256" key="10">
    <source>
        <dbReference type="SAM" id="MobiDB-lite"/>
    </source>
</evidence>
<dbReference type="EMBL" id="GL883025">
    <property type="protein sequence ID" value="EGG15825.1"/>
    <property type="molecule type" value="Genomic_DNA"/>
</dbReference>
<keyword evidence="9" id="KW-0234">DNA repair</keyword>
<dbReference type="OrthoDB" id="5594015at2759"/>
<dbReference type="GO" id="GO:0005694">
    <property type="term" value="C:chromosome"/>
    <property type="evidence" value="ECO:0007669"/>
    <property type="project" value="UniProtKB-SubCell"/>
</dbReference>
<dbReference type="PANTHER" id="PTHR28670:SF1">
    <property type="entry name" value="UV-STIMULATED SCAFFOLD PROTEIN A"/>
    <property type="match status" value="1"/>
</dbReference>
<evidence type="ECO:0000256" key="11">
    <source>
        <dbReference type="SAM" id="SignalP"/>
    </source>
</evidence>
<feature type="compositionally biased region" description="Low complexity" evidence="10">
    <location>
        <begin position="450"/>
        <end position="467"/>
    </location>
</feature>
<sequence length="835" mass="96559">MYRFSVLVLFFCLVSVFSTVYSTPVVPYGGYPLYKQCDSRWANNEMIGTTICQVGCLMSSISMSLAGKGVLIDGQLSTPASLNQWLLGNQGYNSNSDLIESQIPLISPLNVDWVGPLYNGTDFTMSEVATMLAEQDIIVILNVDNGGHFVLATGTDSDPSLATTIYVNDPGFQRVSYDYTQVVGYRNESKIEFCIREYDRNMDQIDIIYLFIWMDINVRRNIADLINDATKTGSLDLSKEHATAIKLLVKPSNLFVKCAYDLLIEKLKYKHCQVRLSSLNMINELFLRSKYFRELICNELSMVFEYAIGTDATKHLPPPAQTAIYMKQKALEYVEKWNESFGEHYSHLRVGYNYLKNSLKLKFPERIETLNQREIQEQERKRKTQQLLKIKYNQLVQEFQPVLKKLQDLLDQIEKSLTSIIPSTNNFDDLFDNQEEEKEEDDDDLDETEMTSTTSTTSTTNNNNNNNNRHEDINDILRQGGFGSTSYSIEVTLDTNEVNDIVNNQEIDLNLKEKIGKDLAEVDKQQNLIINDWYNTLIKYDVPREETQAYRNYLRRVIDIQANINNIQSRCNDMKITPIYPDPPRKEKENDDGEMYDDDGNLIEMEMYQPGDNNQEEQDEEEESLVEYQNESNTSFDSTSSPMKYHKHYYGVDIEPPKLEDLPDGETIDDLYARAPVVQTHPMLMHWGKKEVSLHKGLEIEHRFLGESNIEPTISIQHFSSLNQMSTVYEPPTQIHRQCKHQLAKGGGLCPRRDLRICPFHGLIVDRDDEGYPTEEFVQDPDWLKMIELEKEEKKKRKMRKERVIKSNSNNLVNINLDPVQDRIGQVFKNKKMKK</sequence>
<protein>
    <submittedName>
        <fullName evidence="13">ENTH/VHS domain-containing protein</fullName>
    </submittedName>
</protein>
<dbReference type="PANTHER" id="PTHR28670">
    <property type="entry name" value="UV-STIMULATED SCAFFOLD PROTEIN A"/>
    <property type="match status" value="1"/>
</dbReference>
<dbReference type="InterPro" id="IPR049408">
    <property type="entry name" value="UVSSA_N_a-solenoid_rpt"/>
</dbReference>